<accession>A0A0D0CM63</accession>
<sequence>MNVQDQPPHFHNVERQYEDGKSYEKTYWFLKNRASGVPVAELAFRCFGVNQSLGLCKAEMPWVVNPKYLKYHPVATLPMEAALAAHFCLAASIKFHSTAKRIPYHEVHLVIEFNNEILQNILEEVLGFLANLRVSDSGLKAVPERPDTDLNAKAEELIDKLKEIVNVKCDLPIDEKAIEMLFPDID</sequence>
<organism evidence="1 2">
    <name type="scientific">Collybiopsis luxurians FD-317 M1</name>
    <dbReference type="NCBI Taxonomy" id="944289"/>
    <lineage>
        <taxon>Eukaryota</taxon>
        <taxon>Fungi</taxon>
        <taxon>Dikarya</taxon>
        <taxon>Basidiomycota</taxon>
        <taxon>Agaricomycotina</taxon>
        <taxon>Agaricomycetes</taxon>
        <taxon>Agaricomycetidae</taxon>
        <taxon>Agaricales</taxon>
        <taxon>Marasmiineae</taxon>
        <taxon>Omphalotaceae</taxon>
        <taxon>Collybiopsis</taxon>
        <taxon>Collybiopsis luxurians</taxon>
    </lineage>
</organism>
<evidence type="ECO:0000313" key="2">
    <source>
        <dbReference type="Proteomes" id="UP000053593"/>
    </source>
</evidence>
<dbReference type="Proteomes" id="UP000053593">
    <property type="component" value="Unassembled WGS sequence"/>
</dbReference>
<proteinExistence type="predicted"/>
<dbReference type="AlphaFoldDB" id="A0A0D0CM63"/>
<name>A0A0D0CM63_9AGAR</name>
<reference evidence="1 2" key="1">
    <citation type="submission" date="2014-04" db="EMBL/GenBank/DDBJ databases">
        <title>Evolutionary Origins and Diversification of the Mycorrhizal Mutualists.</title>
        <authorList>
            <consortium name="DOE Joint Genome Institute"/>
            <consortium name="Mycorrhizal Genomics Consortium"/>
            <person name="Kohler A."/>
            <person name="Kuo A."/>
            <person name="Nagy L.G."/>
            <person name="Floudas D."/>
            <person name="Copeland A."/>
            <person name="Barry K.W."/>
            <person name="Cichocki N."/>
            <person name="Veneault-Fourrey C."/>
            <person name="LaButti K."/>
            <person name="Lindquist E.A."/>
            <person name="Lipzen A."/>
            <person name="Lundell T."/>
            <person name="Morin E."/>
            <person name="Murat C."/>
            <person name="Riley R."/>
            <person name="Ohm R."/>
            <person name="Sun H."/>
            <person name="Tunlid A."/>
            <person name="Henrissat B."/>
            <person name="Grigoriev I.V."/>
            <person name="Hibbett D.S."/>
            <person name="Martin F."/>
        </authorList>
    </citation>
    <scope>NUCLEOTIDE SEQUENCE [LARGE SCALE GENOMIC DNA]</scope>
    <source>
        <strain evidence="1 2">FD-317 M1</strain>
    </source>
</reference>
<evidence type="ECO:0000313" key="1">
    <source>
        <dbReference type="EMBL" id="KIK56278.1"/>
    </source>
</evidence>
<keyword evidence="2" id="KW-1185">Reference proteome</keyword>
<dbReference type="HOGENOM" id="CLU_097769_0_0_1"/>
<dbReference type="EMBL" id="KN834799">
    <property type="protein sequence ID" value="KIK56278.1"/>
    <property type="molecule type" value="Genomic_DNA"/>
</dbReference>
<protein>
    <submittedName>
        <fullName evidence="1">Uncharacterized protein</fullName>
    </submittedName>
</protein>
<gene>
    <name evidence="1" type="ORF">GYMLUDRAFT_248025</name>
</gene>